<reference evidence="2" key="1">
    <citation type="submission" date="2022-03" db="EMBL/GenBank/DDBJ databases">
        <authorList>
            <person name="Tunstrom K."/>
        </authorList>
    </citation>
    <scope>NUCLEOTIDE SEQUENCE</scope>
</reference>
<keyword evidence="3" id="KW-1185">Reference proteome</keyword>
<comment type="caution">
    <text evidence="2">The sequence shown here is derived from an EMBL/GenBank/DDBJ whole genome shotgun (WGS) entry which is preliminary data.</text>
</comment>
<feature type="compositionally biased region" description="Polar residues" evidence="1">
    <location>
        <begin position="55"/>
        <end position="73"/>
    </location>
</feature>
<proteinExistence type="predicted"/>
<dbReference type="AlphaFoldDB" id="A0AAU9UP77"/>
<accession>A0AAU9UP77</accession>
<feature type="region of interest" description="Disordered" evidence="1">
    <location>
        <begin position="42"/>
        <end position="86"/>
    </location>
</feature>
<evidence type="ECO:0000256" key="1">
    <source>
        <dbReference type="SAM" id="MobiDB-lite"/>
    </source>
</evidence>
<feature type="compositionally biased region" description="Acidic residues" evidence="1">
    <location>
        <begin position="74"/>
        <end position="86"/>
    </location>
</feature>
<protein>
    <submittedName>
        <fullName evidence="2">Uncharacterized protein</fullName>
    </submittedName>
</protein>
<dbReference type="EMBL" id="CAKOGL010000022">
    <property type="protein sequence ID" value="CAH2099902.1"/>
    <property type="molecule type" value="Genomic_DNA"/>
</dbReference>
<sequence length="103" mass="11802">MKLSHKIIVFSDFFTQGEVETQGTFDEVSKTKLFEELLQEEELEDEAGNRGQLLRQRTMSIQSHSSVSTTMDNTVEELEKEAEETTELMEKGNITLIKISFNP</sequence>
<organism evidence="2 3">
    <name type="scientific">Euphydryas editha</name>
    <name type="common">Edith's checkerspot</name>
    <dbReference type="NCBI Taxonomy" id="104508"/>
    <lineage>
        <taxon>Eukaryota</taxon>
        <taxon>Metazoa</taxon>
        <taxon>Ecdysozoa</taxon>
        <taxon>Arthropoda</taxon>
        <taxon>Hexapoda</taxon>
        <taxon>Insecta</taxon>
        <taxon>Pterygota</taxon>
        <taxon>Neoptera</taxon>
        <taxon>Endopterygota</taxon>
        <taxon>Lepidoptera</taxon>
        <taxon>Glossata</taxon>
        <taxon>Ditrysia</taxon>
        <taxon>Papilionoidea</taxon>
        <taxon>Nymphalidae</taxon>
        <taxon>Nymphalinae</taxon>
        <taxon>Euphydryas</taxon>
    </lineage>
</organism>
<name>A0AAU9UP77_EUPED</name>
<evidence type="ECO:0000313" key="2">
    <source>
        <dbReference type="EMBL" id="CAH2099902.1"/>
    </source>
</evidence>
<evidence type="ECO:0000313" key="3">
    <source>
        <dbReference type="Proteomes" id="UP001153954"/>
    </source>
</evidence>
<gene>
    <name evidence="2" type="ORF">EEDITHA_LOCUS14828</name>
</gene>
<dbReference type="Proteomes" id="UP001153954">
    <property type="component" value="Unassembled WGS sequence"/>
</dbReference>